<evidence type="ECO:0000313" key="19">
    <source>
        <dbReference type="Proteomes" id="UP000472273"/>
    </source>
</evidence>
<protein>
    <submittedName>
        <fullName evidence="18">SET domain containing 1B, histone lysine methyltransferase</fullName>
    </submittedName>
</protein>
<dbReference type="InterPro" id="IPR046341">
    <property type="entry name" value="SET_dom_sf"/>
</dbReference>
<dbReference type="FunFam" id="3.30.70.330:FF:000178">
    <property type="entry name" value="Histone-lysine N-methyltransferase"/>
    <property type="match status" value="1"/>
</dbReference>
<dbReference type="GO" id="GO:0032259">
    <property type="term" value="P:methylation"/>
    <property type="evidence" value="ECO:0007669"/>
    <property type="project" value="UniProtKB-KW"/>
</dbReference>
<dbReference type="InterPro" id="IPR034468">
    <property type="entry name" value="Set1B_RRM"/>
</dbReference>
<dbReference type="PROSITE" id="PS50102">
    <property type="entry name" value="RRM"/>
    <property type="match status" value="1"/>
</dbReference>
<evidence type="ECO:0000256" key="6">
    <source>
        <dbReference type="ARBA" id="ARBA00022691"/>
    </source>
</evidence>
<feature type="compositionally biased region" description="Low complexity" evidence="14">
    <location>
        <begin position="621"/>
        <end position="630"/>
    </location>
</feature>
<dbReference type="SUPFAM" id="SSF54928">
    <property type="entry name" value="RNA-binding domain, RBD"/>
    <property type="match status" value="1"/>
</dbReference>
<feature type="region of interest" description="Disordered" evidence="14">
    <location>
        <begin position="950"/>
        <end position="1172"/>
    </location>
</feature>
<keyword evidence="11" id="KW-0804">Transcription</keyword>
<evidence type="ECO:0000256" key="3">
    <source>
        <dbReference type="ARBA" id="ARBA00022454"/>
    </source>
</evidence>
<reference evidence="18" key="2">
    <citation type="submission" date="2025-09" db="UniProtKB">
        <authorList>
            <consortium name="Ensembl"/>
        </authorList>
    </citation>
    <scope>IDENTIFICATION</scope>
</reference>
<dbReference type="Gene3D" id="3.30.70.330">
    <property type="match status" value="1"/>
</dbReference>
<feature type="region of interest" description="Disordered" evidence="14">
    <location>
        <begin position="1525"/>
        <end position="1553"/>
    </location>
</feature>
<name>A0A670YV53_PSETE</name>
<dbReference type="InterPro" id="IPR000504">
    <property type="entry name" value="RRM_dom"/>
</dbReference>
<dbReference type="GeneTree" id="ENSGT00940000154575"/>
<feature type="compositionally biased region" description="Acidic residues" evidence="14">
    <location>
        <begin position="1040"/>
        <end position="1082"/>
    </location>
</feature>
<dbReference type="Pfam" id="PF00076">
    <property type="entry name" value="RRM_1"/>
    <property type="match status" value="1"/>
</dbReference>
<evidence type="ECO:0000313" key="18">
    <source>
        <dbReference type="Ensembl" id="ENSPTXP00000015690.1"/>
    </source>
</evidence>
<evidence type="ECO:0000256" key="5">
    <source>
        <dbReference type="ARBA" id="ARBA00022679"/>
    </source>
</evidence>
<accession>A0A670YV53</accession>
<feature type="compositionally biased region" description="Basic and acidic residues" evidence="14">
    <location>
        <begin position="1154"/>
        <end position="1164"/>
    </location>
</feature>
<dbReference type="SMART" id="SM01291">
    <property type="entry name" value="N-SET"/>
    <property type="match status" value="1"/>
</dbReference>
<evidence type="ECO:0000256" key="11">
    <source>
        <dbReference type="ARBA" id="ARBA00023163"/>
    </source>
</evidence>
<dbReference type="InterPro" id="IPR024657">
    <property type="entry name" value="COMPASS_Set1_N-SET"/>
</dbReference>
<dbReference type="GO" id="GO:0042800">
    <property type="term" value="F:histone H3K4 methyltransferase activity"/>
    <property type="evidence" value="ECO:0007669"/>
    <property type="project" value="Ensembl"/>
</dbReference>
<proteinExistence type="predicted"/>
<evidence type="ECO:0000256" key="13">
    <source>
        <dbReference type="PROSITE-ProRule" id="PRU00176"/>
    </source>
</evidence>
<feature type="domain" description="RRM" evidence="15">
    <location>
        <begin position="114"/>
        <end position="202"/>
    </location>
</feature>
<keyword evidence="6" id="KW-0949">S-adenosyl-L-methionine</keyword>
<reference evidence="18" key="1">
    <citation type="submission" date="2025-08" db="UniProtKB">
        <authorList>
            <consortium name="Ensembl"/>
        </authorList>
    </citation>
    <scope>IDENTIFICATION</scope>
</reference>
<dbReference type="GO" id="GO:0048188">
    <property type="term" value="C:Set1C/COMPASS complex"/>
    <property type="evidence" value="ECO:0007669"/>
    <property type="project" value="Ensembl"/>
</dbReference>
<feature type="compositionally biased region" description="Basic and acidic residues" evidence="14">
    <location>
        <begin position="1337"/>
        <end position="1351"/>
    </location>
</feature>
<keyword evidence="7" id="KW-0156">Chromatin regulator</keyword>
<dbReference type="InterPro" id="IPR035979">
    <property type="entry name" value="RBD_domain_sf"/>
</dbReference>
<sequence length="1971" mass="219138">MSFKESKAAAAAADRAKPSEEPVRKLSSSWINGMESGPAGPSAEKKNHHWKSYKLIIDPALKKGQHKLYRYDGQHFSIPNPSLAPVECVEDPRIGRIWTKTKELELSVPKFKIDEFYVGPVPPKQVTFAKLNDNIRENFLTDMCKKYGEVEEVEILYNPKNRKHLGIAKVIFATVKGAREAVQHLHNTSVMGNIIHVQLDTKGEKRMHFYELLVNGLYTPQTLPVENEQDASPTLSETLQLADTLKRLKDSGLSSAGSSTTPNSSTPFSHDTAFSSCRQDTPNSYSQFTPQSQGTPLTPRLGTPFSQDSAYSSRQTTPAYHFGQDSGYKSRRHETKFTDAYNRRQGHHYVHNSAGTFRGSEHQFGAFKSHQPETVQYPQASPVSHSGASTYKSTFSPYQAPATYPQPEEPQFSQTSREVEYRRAPPLPPAEVTVESSAAPPAEFVPAKDKPEEPPPLPPPPPPEPDSLNEPSVGASFSQTPEGSETPGTPTVESESQPNSLDSRIEMLLKEQRTKLYFLNEHDSDNEIHMEGSPISSSSSQLSPIPNSQPSYRAQTPSSRPSSTGLEDISPTPLPDSDDDEPIAGVASACQNLRGAGEASVTPVDQLSRASKSEPSEVKETPPVSSSPVPEKMEECHQSSGEDMEISDDEMSESPNGECAKNIVVNTSIGSTAVMTSSIPMPPLGFPPLPPPPPPQTVFPMPPPLPPPPPPTHPAVTVPPPPLPTPPGVPPPHILPPLPPFHPGMFPVMQVDMINVLGNQWGGLSMSFQMQTQMLSRLMQGQNTYQYPPFMSNRMQFVNLPPYRHFSMGAAMNRGQQWPPLPRFDPSVPPPGYEPKKEDPHKATVDGVLLVIVKELKAIMKRDLNKKMVEVVAFRAFDDWWDKKERLAKASLTPVKSGDHKDEEKPKPKDRITSCLLENWNKGEGLGYEGIGLGIGLRGAIRLPSFKVKRKEPPEAASAGDQKRIRPSTSVDDEDEESERDRDLPDAALELSRKDPESVGLRRRPARPLELDSEGEEEDSGKEEEEEEEEESSSEKEAEREEVEGEEEEDVNEEEEEEEEEEETEAQISEKEEDQDSEEEDLGSPASSRAELESSDESEESSDFGTKEEEEEEEEEQEEGPEDEDERETILELFPVEEDYVPLGPAEPSAPGGEEMKEDTRPAEEQEQEIPVESLAADVLVVIERAQEEKLRLSPMRMTVEESEADVELEPEMLDGPKPGAQEGEGLRPPTPVELFGEVLSNKTSFFTKPNESTLEIQAKGKSPCVAEEEEEEEEEEDQLPRTPGREVVTPLESTGLPFTAIPPCSLPLPPSVAPHKEEYLLLPDKFPDHLAPSKTALEEELPRTPGRDILAKCSHSFSKSHSTDTIPATPGSEAPLTGSSLTLSSPPVPGSPFSYPSQSPGINSGGIPRTPGRDFTFTPTFPEPGATALPCLLSSKKPSEEEPDEKVFKEPLGASLLAGMNSVPSPIPFASPPVPAFHTHLDLAPGQPLPVRPCIFMDSKMAPEECGADTRSVLPFLDIPMASPPLPPPSPSSVLPIKRKPGRPKRASPLGPMLEAYSDKPVELPPPPPPPLLPIPVVLAESPVNKELYGSHPEGFYALKDPEAVTLDFRNDGFHEKLPPDVLMEKLPFKELENQWNEDFKEEESYLKAKRQQWRRQKKRPDDVPQIPSPDYSPPRFQFRPRSEFEEMTILYDIWNGGIDEEDIQFLCITYDHLLQQDNGTDWLNDTLWVFFTPKKKKRDDGMREHVTGCARSEGYYKIDKKDKLKYLNNSRAFAEDPPTDTQGMSIPAQLHVSTRAGSERRSEQRRLLSSFTGSCDSDLLKFNQLKFRKKKLKFCKSHIHDWGLFAMEPIAADEMVIEYVGQNIRQVIADMREKRYEDEGIGSSYMFRVDHDTIIDATKCGNFARFINHSCNPNCYAKVITVESQKKIVIYSKQHISVNEEITYDYKFPIEDVKIPCLCGSENCRGTLN</sequence>
<feature type="region of interest" description="Disordered" evidence="14">
    <location>
        <begin position="688"/>
        <end position="713"/>
    </location>
</feature>
<feature type="compositionally biased region" description="Basic residues" evidence="14">
    <location>
        <begin position="1538"/>
        <end position="1547"/>
    </location>
</feature>
<evidence type="ECO:0000256" key="2">
    <source>
        <dbReference type="ARBA" id="ARBA00004324"/>
    </source>
</evidence>
<evidence type="ECO:0000256" key="1">
    <source>
        <dbReference type="ARBA" id="ARBA00004286"/>
    </source>
</evidence>
<feature type="compositionally biased region" description="Polar residues" evidence="14">
    <location>
        <begin position="552"/>
        <end position="565"/>
    </location>
</feature>
<keyword evidence="3" id="KW-0158">Chromosome</keyword>
<dbReference type="InterPro" id="IPR037841">
    <property type="entry name" value="SET_SETD1A/B"/>
</dbReference>
<dbReference type="PROSITE" id="PS50868">
    <property type="entry name" value="POST_SET"/>
    <property type="match status" value="1"/>
</dbReference>
<feature type="region of interest" description="Disordered" evidence="14">
    <location>
        <begin position="520"/>
        <end position="658"/>
    </location>
</feature>
<dbReference type="GO" id="GO:0016607">
    <property type="term" value="C:nuclear speck"/>
    <property type="evidence" value="ECO:0007669"/>
    <property type="project" value="UniProtKB-SubCell"/>
</dbReference>
<feature type="compositionally biased region" description="Acidic residues" evidence="14">
    <location>
        <begin position="1267"/>
        <end position="1278"/>
    </location>
</feature>
<dbReference type="Pfam" id="PF11764">
    <property type="entry name" value="N-SET"/>
    <property type="match status" value="1"/>
</dbReference>
<evidence type="ECO:0000256" key="7">
    <source>
        <dbReference type="ARBA" id="ARBA00022853"/>
    </source>
</evidence>
<dbReference type="PANTHER" id="PTHR45814:SF1">
    <property type="entry name" value="HISTONE-LYSINE N-METHYLTRANSFERASE SETD1B"/>
    <property type="match status" value="1"/>
</dbReference>
<feature type="region of interest" description="Disordered" evidence="14">
    <location>
        <begin position="1194"/>
        <end position="1233"/>
    </location>
</feature>
<dbReference type="InterPro" id="IPR044570">
    <property type="entry name" value="Set1-like"/>
</dbReference>
<feature type="compositionally biased region" description="Low complexity" evidence="14">
    <location>
        <begin position="254"/>
        <end position="269"/>
    </location>
</feature>
<dbReference type="PROSITE" id="PS50280">
    <property type="entry name" value="SET"/>
    <property type="match status" value="1"/>
</dbReference>
<dbReference type="GO" id="GO:0003723">
    <property type="term" value="F:RNA binding"/>
    <property type="evidence" value="ECO:0007669"/>
    <property type="project" value="UniProtKB-UniRule"/>
</dbReference>
<evidence type="ECO:0000256" key="8">
    <source>
        <dbReference type="ARBA" id="ARBA00022884"/>
    </source>
</evidence>
<keyword evidence="10" id="KW-0010">Activator</keyword>
<keyword evidence="9" id="KW-0805">Transcription regulation</keyword>
<dbReference type="InterPro" id="IPR012677">
    <property type="entry name" value="Nucleotide-bd_a/b_plait_sf"/>
</dbReference>
<dbReference type="CDD" id="cd12549">
    <property type="entry name" value="RRM_Set1B"/>
    <property type="match status" value="1"/>
</dbReference>
<dbReference type="Ensembl" id="ENSPTXT00000016169.1">
    <property type="protein sequence ID" value="ENSPTXP00000015690.1"/>
    <property type="gene ID" value="ENSPTXG00000010824.1"/>
</dbReference>
<feature type="compositionally biased region" description="Pro residues" evidence="14">
    <location>
        <begin position="454"/>
        <end position="465"/>
    </location>
</feature>
<feature type="domain" description="SET" evidence="16">
    <location>
        <begin position="1832"/>
        <end position="1949"/>
    </location>
</feature>
<organism evidence="18 19">
    <name type="scientific">Pseudonaja textilis</name>
    <name type="common">Eastern brown snake</name>
    <dbReference type="NCBI Taxonomy" id="8673"/>
    <lineage>
        <taxon>Eukaryota</taxon>
        <taxon>Metazoa</taxon>
        <taxon>Chordata</taxon>
        <taxon>Craniata</taxon>
        <taxon>Vertebrata</taxon>
        <taxon>Euteleostomi</taxon>
        <taxon>Lepidosauria</taxon>
        <taxon>Squamata</taxon>
        <taxon>Bifurcata</taxon>
        <taxon>Unidentata</taxon>
        <taxon>Episquamata</taxon>
        <taxon>Toxicofera</taxon>
        <taxon>Serpentes</taxon>
        <taxon>Colubroidea</taxon>
        <taxon>Elapidae</taxon>
        <taxon>Hydrophiinae</taxon>
        <taxon>Pseudonaja</taxon>
    </lineage>
</organism>
<feature type="compositionally biased region" description="Basic and acidic residues" evidence="14">
    <location>
        <begin position="14"/>
        <end position="24"/>
    </location>
</feature>
<feature type="compositionally biased region" description="Polar residues" evidence="14">
    <location>
        <begin position="272"/>
        <end position="296"/>
    </location>
</feature>
<dbReference type="OMA" id="LPCMHGD"/>
<keyword evidence="19" id="KW-1185">Reference proteome</keyword>
<feature type="compositionally biased region" description="Basic and acidic residues" evidence="14">
    <location>
        <begin position="520"/>
        <end position="530"/>
    </location>
</feature>
<dbReference type="SMART" id="SM00360">
    <property type="entry name" value="RRM"/>
    <property type="match status" value="1"/>
</dbReference>
<evidence type="ECO:0000256" key="10">
    <source>
        <dbReference type="ARBA" id="ARBA00023159"/>
    </source>
</evidence>
<dbReference type="FunFam" id="2.170.270.10:FF:000010">
    <property type="entry name" value="Histone-lysine N-methyltransferase"/>
    <property type="match status" value="1"/>
</dbReference>
<evidence type="ECO:0000256" key="9">
    <source>
        <dbReference type="ARBA" id="ARBA00023015"/>
    </source>
</evidence>
<dbReference type="GO" id="GO:0005694">
    <property type="term" value="C:chromosome"/>
    <property type="evidence" value="ECO:0007669"/>
    <property type="project" value="UniProtKB-SubCell"/>
</dbReference>
<evidence type="ECO:0000259" key="17">
    <source>
        <dbReference type="PROSITE" id="PS50868"/>
    </source>
</evidence>
<comment type="subcellular location">
    <subcellularLocation>
        <location evidence="1">Chromosome</location>
    </subcellularLocation>
    <subcellularLocation>
        <location evidence="2">Nucleus speckle</location>
    </subcellularLocation>
</comment>
<dbReference type="Proteomes" id="UP000472273">
    <property type="component" value="Unplaced"/>
</dbReference>
<keyword evidence="12" id="KW-0539">Nucleus</keyword>
<feature type="region of interest" description="Disordered" evidence="14">
    <location>
        <begin position="376"/>
        <end position="507"/>
    </location>
</feature>
<dbReference type="SMART" id="SM00317">
    <property type="entry name" value="SET"/>
    <property type="match status" value="1"/>
</dbReference>
<gene>
    <name evidence="18" type="primary">SETD1B</name>
</gene>
<keyword evidence="8 13" id="KW-0694">RNA-binding</keyword>
<keyword evidence="5" id="KW-0808">Transferase</keyword>
<evidence type="ECO:0000256" key="12">
    <source>
        <dbReference type="ARBA" id="ARBA00023242"/>
    </source>
</evidence>
<dbReference type="CDD" id="cd19169">
    <property type="entry name" value="SET_SETD1"/>
    <property type="match status" value="1"/>
</dbReference>
<feature type="compositionally biased region" description="Polar residues" evidence="14">
    <location>
        <begin position="1356"/>
        <end position="1367"/>
    </location>
</feature>
<feature type="compositionally biased region" description="Polar residues" evidence="14">
    <location>
        <begin position="304"/>
        <end position="318"/>
    </location>
</feature>
<dbReference type="GO" id="GO:0005737">
    <property type="term" value="C:cytoplasm"/>
    <property type="evidence" value="ECO:0007669"/>
    <property type="project" value="Ensembl"/>
</dbReference>
<dbReference type="SUPFAM" id="SSF82199">
    <property type="entry name" value="SET domain"/>
    <property type="match status" value="1"/>
</dbReference>
<feature type="compositionally biased region" description="Polar residues" evidence="14">
    <location>
        <begin position="492"/>
        <end position="502"/>
    </location>
</feature>
<dbReference type="InterPro" id="IPR001214">
    <property type="entry name" value="SET_dom"/>
</dbReference>
<feature type="region of interest" description="Disordered" evidence="14">
    <location>
        <begin position="1"/>
        <end position="46"/>
    </location>
</feature>
<dbReference type="SMART" id="SM00508">
    <property type="entry name" value="PostSET"/>
    <property type="match status" value="1"/>
</dbReference>
<keyword evidence="4" id="KW-0489">Methyltransferase</keyword>
<feature type="domain" description="Post-SET" evidence="17">
    <location>
        <begin position="1955"/>
        <end position="1971"/>
    </location>
</feature>
<feature type="compositionally biased region" description="Low complexity" evidence="14">
    <location>
        <begin position="480"/>
        <end position="491"/>
    </location>
</feature>
<evidence type="ECO:0000259" key="16">
    <source>
        <dbReference type="PROSITE" id="PS50280"/>
    </source>
</evidence>
<feature type="region of interest" description="Disordered" evidence="14">
    <location>
        <begin position="251"/>
        <end position="331"/>
    </location>
</feature>
<feature type="compositionally biased region" description="Acidic residues" evidence="14">
    <location>
        <begin position="1201"/>
        <end position="1213"/>
    </location>
</feature>
<feature type="compositionally biased region" description="Acidic residues" evidence="14">
    <location>
        <begin position="1011"/>
        <end position="1032"/>
    </location>
</feature>
<feature type="compositionally biased region" description="Polar residues" evidence="14">
    <location>
        <begin position="376"/>
        <end position="397"/>
    </location>
</feature>
<feature type="compositionally biased region" description="Acidic residues" evidence="14">
    <location>
        <begin position="1093"/>
        <end position="1127"/>
    </location>
</feature>
<dbReference type="Pfam" id="PF00856">
    <property type="entry name" value="SET"/>
    <property type="match status" value="1"/>
</dbReference>
<dbReference type="PANTHER" id="PTHR45814">
    <property type="entry name" value="HISTONE-LYSINE N-METHYLTRANSFERASE SETD1"/>
    <property type="match status" value="1"/>
</dbReference>
<evidence type="ECO:0000256" key="14">
    <source>
        <dbReference type="SAM" id="MobiDB-lite"/>
    </source>
</evidence>
<feature type="region of interest" description="Disordered" evidence="14">
    <location>
        <begin position="1652"/>
        <end position="1679"/>
    </location>
</feature>
<feature type="compositionally biased region" description="Low complexity" evidence="14">
    <location>
        <begin position="1376"/>
        <end position="1386"/>
    </location>
</feature>
<feature type="compositionally biased region" description="Basic and acidic residues" evidence="14">
    <location>
        <begin position="611"/>
        <end position="620"/>
    </location>
</feature>
<evidence type="ECO:0000256" key="4">
    <source>
        <dbReference type="ARBA" id="ARBA00022603"/>
    </source>
</evidence>
<feature type="compositionally biased region" description="Basic and acidic residues" evidence="14">
    <location>
        <begin position="979"/>
        <end position="997"/>
    </location>
</feature>
<dbReference type="InterPro" id="IPR003616">
    <property type="entry name" value="Post-SET_dom"/>
</dbReference>
<feature type="region of interest" description="Disordered" evidence="14">
    <location>
        <begin position="1327"/>
        <end position="1422"/>
    </location>
</feature>
<feature type="compositionally biased region" description="Acidic residues" evidence="14">
    <location>
        <begin position="642"/>
        <end position="652"/>
    </location>
</feature>
<feature type="compositionally biased region" description="Low complexity" evidence="14">
    <location>
        <begin position="533"/>
        <end position="551"/>
    </location>
</feature>
<evidence type="ECO:0000259" key="15">
    <source>
        <dbReference type="PROSITE" id="PS50102"/>
    </source>
</evidence>
<feature type="region of interest" description="Disordered" evidence="14">
    <location>
        <begin position="1250"/>
        <end position="1290"/>
    </location>
</feature>
<dbReference type="Gene3D" id="2.170.270.10">
    <property type="entry name" value="SET domain"/>
    <property type="match status" value="1"/>
</dbReference>